<dbReference type="GO" id="GO:0030420">
    <property type="term" value="P:establishment of competence for transformation"/>
    <property type="evidence" value="ECO:0007669"/>
    <property type="project" value="UniProtKB-KW"/>
</dbReference>
<keyword evidence="3" id="KW-0472">Membrane</keyword>
<organism evidence="4 5">
    <name type="scientific">Cytobacillus kochii</name>
    <dbReference type="NCBI Taxonomy" id="859143"/>
    <lineage>
        <taxon>Bacteria</taxon>
        <taxon>Bacillati</taxon>
        <taxon>Bacillota</taxon>
        <taxon>Bacilli</taxon>
        <taxon>Bacillales</taxon>
        <taxon>Bacillaceae</taxon>
        <taxon>Cytobacillus</taxon>
    </lineage>
</organism>
<dbReference type="Pfam" id="PF15980">
    <property type="entry name" value="ComGF"/>
    <property type="match status" value="1"/>
</dbReference>
<dbReference type="OrthoDB" id="2361316at2"/>
<reference evidence="4 5" key="1">
    <citation type="submission" date="2017-08" db="EMBL/GenBank/DDBJ databases">
        <title>Complete Genome Sequence of Bacillus kochii Oregon-R-modENCODE STRAIN BDGP4, isolated from Drosophila melanogaster gut.</title>
        <authorList>
            <person name="Wan K.H."/>
            <person name="Yu C."/>
            <person name="Park S."/>
            <person name="Hammonds A.S."/>
            <person name="Booth B.W."/>
            <person name="Celniker S.E."/>
        </authorList>
    </citation>
    <scope>NUCLEOTIDE SEQUENCE [LARGE SCALE GENOMIC DNA]</scope>
    <source>
        <strain evidence="4 5">BDGP4</strain>
    </source>
</reference>
<feature type="transmembrane region" description="Helical" evidence="3">
    <location>
        <begin position="12"/>
        <end position="32"/>
    </location>
</feature>
<keyword evidence="3" id="KW-0812">Transmembrane</keyword>
<dbReference type="RefSeq" id="WP_095372588.1">
    <property type="nucleotide sequence ID" value="NZ_CP022983.1"/>
</dbReference>
<evidence type="ECO:0000313" key="5">
    <source>
        <dbReference type="Proteomes" id="UP000215137"/>
    </source>
</evidence>
<proteinExistence type="predicted"/>
<keyword evidence="5" id="KW-1185">Reference proteome</keyword>
<name>A0A248TLC3_9BACI</name>
<evidence type="ECO:0000256" key="1">
    <source>
        <dbReference type="ARBA" id="ARBA00004241"/>
    </source>
</evidence>
<evidence type="ECO:0008006" key="6">
    <source>
        <dbReference type="Google" id="ProtNLM"/>
    </source>
</evidence>
<keyword evidence="3" id="KW-1133">Transmembrane helix</keyword>
<evidence type="ECO:0000256" key="3">
    <source>
        <dbReference type="SAM" id="Phobius"/>
    </source>
</evidence>
<dbReference type="InterPro" id="IPR016977">
    <property type="entry name" value="ComGF"/>
</dbReference>
<dbReference type="InterPro" id="IPR012902">
    <property type="entry name" value="N_methyl_site"/>
</dbReference>
<evidence type="ECO:0000313" key="4">
    <source>
        <dbReference type="EMBL" id="ASV69024.1"/>
    </source>
</evidence>
<accession>A0A248TLC3</accession>
<evidence type="ECO:0000256" key="2">
    <source>
        <dbReference type="ARBA" id="ARBA00023287"/>
    </source>
</evidence>
<dbReference type="NCBIfam" id="NF041002">
    <property type="entry name" value="pilin_ComGF"/>
    <property type="match status" value="1"/>
</dbReference>
<dbReference type="Proteomes" id="UP000215137">
    <property type="component" value="Chromosome"/>
</dbReference>
<dbReference type="Pfam" id="PF07963">
    <property type="entry name" value="N_methyl"/>
    <property type="match status" value="1"/>
</dbReference>
<dbReference type="AlphaFoldDB" id="A0A248TLC3"/>
<keyword evidence="2" id="KW-0178">Competence</keyword>
<protein>
    <recommendedName>
        <fullName evidence="6">Competence protein ComGF</fullName>
    </recommendedName>
</protein>
<gene>
    <name evidence="4" type="ORF">CKF48_17995</name>
</gene>
<dbReference type="GO" id="GO:0009986">
    <property type="term" value="C:cell surface"/>
    <property type="evidence" value="ECO:0007669"/>
    <property type="project" value="UniProtKB-SubCell"/>
</dbReference>
<dbReference type="KEGG" id="bko:CKF48_17995"/>
<dbReference type="EMBL" id="CP022983">
    <property type="protein sequence ID" value="ASV69024.1"/>
    <property type="molecule type" value="Genomic_DNA"/>
</dbReference>
<sequence>MKSIKSNGFTLIEALITLACFLIIVSFMPLVFKVISVNENIDERKQKIEWLVFIQQLKKEVRVAEKISLDNRGELILLIDNQSISYEKYGDKLRRRVNGAGHEVVLQKLQSVQFEVKEDNMLLIYKNIFQKEYRSSFYQMKIRSTNGDEEDE</sequence>
<comment type="subcellular location">
    <subcellularLocation>
        <location evidence="1">Cell surface</location>
    </subcellularLocation>
</comment>